<feature type="domain" description="PX" evidence="10">
    <location>
        <begin position="1"/>
        <end position="145"/>
    </location>
</feature>
<evidence type="ECO:0000313" key="12">
    <source>
        <dbReference type="Proteomes" id="UP000008837"/>
    </source>
</evidence>
<dbReference type="OMA" id="CRRMKEV"/>
<dbReference type="CDD" id="cd06867">
    <property type="entry name" value="PX_SNX41_42"/>
    <property type="match status" value="1"/>
</dbReference>
<dbReference type="GeneID" id="5853802"/>
<dbReference type="Gene3D" id="3.30.1520.10">
    <property type="entry name" value="Phox-like domain"/>
    <property type="match status" value="1"/>
</dbReference>
<dbReference type="SMART" id="SM00312">
    <property type="entry name" value="PX"/>
    <property type="match status" value="1"/>
</dbReference>
<evidence type="ECO:0000256" key="2">
    <source>
        <dbReference type="ARBA" id="ARBA00010883"/>
    </source>
</evidence>
<dbReference type="InterPro" id="IPR001683">
    <property type="entry name" value="PX_dom"/>
</dbReference>
<organism evidence="11 12">
    <name type="scientific">Malassezia globosa (strain ATCC MYA-4612 / CBS 7966)</name>
    <name type="common">Dandruff-associated fungus</name>
    <dbReference type="NCBI Taxonomy" id="425265"/>
    <lineage>
        <taxon>Eukaryota</taxon>
        <taxon>Fungi</taxon>
        <taxon>Dikarya</taxon>
        <taxon>Basidiomycota</taxon>
        <taxon>Ustilaginomycotina</taxon>
        <taxon>Malasseziomycetes</taxon>
        <taxon>Malasseziales</taxon>
        <taxon>Malasseziaceae</taxon>
        <taxon>Malassezia</taxon>
    </lineage>
</organism>
<dbReference type="RefSeq" id="XP_001729495.1">
    <property type="nucleotide sequence ID" value="XM_001729443.1"/>
</dbReference>
<keyword evidence="12" id="KW-1185">Reference proteome</keyword>
<comment type="caution">
    <text evidence="11">The sequence shown here is derived from an EMBL/GenBank/DDBJ whole genome shotgun (WGS) entry which is preliminary data.</text>
</comment>
<dbReference type="GO" id="GO:0015031">
    <property type="term" value="P:protein transport"/>
    <property type="evidence" value="ECO:0007669"/>
    <property type="project" value="UniProtKB-KW"/>
</dbReference>
<evidence type="ECO:0000256" key="3">
    <source>
        <dbReference type="ARBA" id="ARBA00022448"/>
    </source>
</evidence>
<dbReference type="GO" id="GO:0035091">
    <property type="term" value="F:phosphatidylinositol binding"/>
    <property type="evidence" value="ECO:0007669"/>
    <property type="project" value="InterPro"/>
</dbReference>
<evidence type="ECO:0000256" key="5">
    <source>
        <dbReference type="ARBA" id="ARBA00022927"/>
    </source>
</evidence>
<dbReference type="Gene3D" id="1.20.1270.60">
    <property type="entry name" value="Arfaptin homology (AH) domain/BAR domain"/>
    <property type="match status" value="2"/>
</dbReference>
<keyword evidence="5" id="KW-0653">Protein transport</keyword>
<evidence type="ECO:0000256" key="4">
    <source>
        <dbReference type="ARBA" id="ARBA00022753"/>
    </source>
</evidence>
<keyword evidence="7" id="KW-0446">Lipid-binding</keyword>
<feature type="compositionally biased region" description="Acidic residues" evidence="9">
    <location>
        <begin position="370"/>
        <end position="379"/>
    </location>
</feature>
<dbReference type="PANTHER" id="PTHR46979">
    <property type="entry name" value="SORTING NEXIN-41"/>
    <property type="match status" value="1"/>
</dbReference>
<dbReference type="GO" id="GO:0042147">
    <property type="term" value="P:retrograde transport, endosome to Golgi"/>
    <property type="evidence" value="ECO:0007669"/>
    <property type="project" value="InterPro"/>
</dbReference>
<feature type="compositionally biased region" description="Polar residues" evidence="9">
    <location>
        <begin position="402"/>
        <end position="435"/>
    </location>
</feature>
<protein>
    <recommendedName>
        <fullName evidence="10">PX domain-containing protein</fullName>
    </recommendedName>
</protein>
<feature type="region of interest" description="Disordered" evidence="9">
    <location>
        <begin position="1"/>
        <end position="27"/>
    </location>
</feature>
<dbReference type="InterPro" id="IPR051079">
    <property type="entry name" value="Sorting_Nexin_Autophagy"/>
</dbReference>
<dbReference type="SUPFAM" id="SSF64268">
    <property type="entry name" value="PX domain"/>
    <property type="match status" value="1"/>
</dbReference>
<comment type="subcellular location">
    <subcellularLocation>
        <location evidence="1">Endosome membrane</location>
        <topology evidence="1">Peripheral membrane protein</topology>
    </subcellularLocation>
</comment>
<evidence type="ECO:0000256" key="7">
    <source>
        <dbReference type="ARBA" id="ARBA00023121"/>
    </source>
</evidence>
<dbReference type="PANTHER" id="PTHR46979:SF2">
    <property type="entry name" value="SORTING NEXIN-41"/>
    <property type="match status" value="1"/>
</dbReference>
<dbReference type="AlphaFoldDB" id="A8Q9P7"/>
<dbReference type="FunCoup" id="A8Q9P7">
    <property type="interactions" value="31"/>
</dbReference>
<dbReference type="OrthoDB" id="289314at2759"/>
<evidence type="ECO:0000259" key="10">
    <source>
        <dbReference type="PROSITE" id="PS50195"/>
    </source>
</evidence>
<dbReference type="InterPro" id="IPR036871">
    <property type="entry name" value="PX_dom_sf"/>
</dbReference>
<evidence type="ECO:0000256" key="9">
    <source>
        <dbReference type="SAM" id="MobiDB-lite"/>
    </source>
</evidence>
<dbReference type="VEuPathDB" id="FungiDB:MGL_3530"/>
<keyword evidence="4" id="KW-0967">Endosome</keyword>
<dbReference type="KEGG" id="mgl:MGL_3530"/>
<keyword evidence="3" id="KW-0813">Transport</keyword>
<comment type="similarity">
    <text evidence="2">Belongs to the sorting nexin family.</text>
</comment>
<dbReference type="GO" id="GO:0006914">
    <property type="term" value="P:autophagy"/>
    <property type="evidence" value="ECO:0007669"/>
    <property type="project" value="UniProtKB-KW"/>
</dbReference>
<evidence type="ECO:0000256" key="6">
    <source>
        <dbReference type="ARBA" id="ARBA00023006"/>
    </source>
</evidence>
<feature type="region of interest" description="Disordered" evidence="9">
    <location>
        <begin position="357"/>
        <end position="435"/>
    </location>
</feature>
<accession>A8Q9P7</accession>
<dbReference type="EMBL" id="AAYY01000013">
    <property type="protein sequence ID" value="EDP42281.1"/>
    <property type="molecule type" value="Genomic_DNA"/>
</dbReference>
<dbReference type="GO" id="GO:0005829">
    <property type="term" value="C:cytosol"/>
    <property type="evidence" value="ECO:0007669"/>
    <property type="project" value="GOC"/>
</dbReference>
<evidence type="ECO:0000256" key="8">
    <source>
        <dbReference type="ARBA" id="ARBA00023136"/>
    </source>
</evidence>
<name>A8Q9P7_MALGO</name>
<keyword evidence="8" id="KW-0472">Membrane</keyword>
<dbReference type="Proteomes" id="UP000008837">
    <property type="component" value="Unassembled WGS sequence"/>
</dbReference>
<gene>
    <name evidence="11" type="ORF">MGL_3530</name>
</gene>
<reference evidence="11 12" key="1">
    <citation type="journal article" date="2007" name="Proc. Natl. Acad. Sci. U.S.A.">
        <title>Dandruff-associated Malassezia genomes reveal convergent and divergent virulence traits shared with plant and human fungal pathogens.</title>
        <authorList>
            <person name="Xu J."/>
            <person name="Saunders C.W."/>
            <person name="Hu P."/>
            <person name="Grant R.A."/>
            <person name="Boekhout T."/>
            <person name="Kuramae E.E."/>
            <person name="Kronstad J.W."/>
            <person name="Deangelis Y.M."/>
            <person name="Reeder N.L."/>
            <person name="Johnstone K.R."/>
            <person name="Leland M."/>
            <person name="Fieno A.M."/>
            <person name="Begley W.M."/>
            <person name="Sun Y."/>
            <person name="Lacey M.P."/>
            <person name="Chaudhary T."/>
            <person name="Keough T."/>
            <person name="Chu L."/>
            <person name="Sears R."/>
            <person name="Yuan B."/>
            <person name="Dawson T.L.Jr."/>
        </authorList>
    </citation>
    <scope>NUCLEOTIDE SEQUENCE [LARGE SCALE GENOMIC DNA]</scope>
    <source>
        <strain evidence="12">ATCC MYA-4612 / CBS 7966</strain>
    </source>
</reference>
<evidence type="ECO:0000256" key="1">
    <source>
        <dbReference type="ARBA" id="ARBA00004481"/>
    </source>
</evidence>
<dbReference type="Pfam" id="PF00787">
    <property type="entry name" value="PX"/>
    <property type="match status" value="1"/>
</dbReference>
<proteinExistence type="inferred from homology"/>
<dbReference type="GO" id="GO:0010008">
    <property type="term" value="C:endosome membrane"/>
    <property type="evidence" value="ECO:0007669"/>
    <property type="project" value="UniProtKB-SubCell"/>
</dbReference>
<feature type="compositionally biased region" description="Basic and acidic residues" evidence="9">
    <location>
        <begin position="380"/>
        <end position="399"/>
    </location>
</feature>
<dbReference type="InterPro" id="IPR044106">
    <property type="entry name" value="PX_Snx41/Atg20"/>
</dbReference>
<feature type="region of interest" description="Disordered" evidence="9">
    <location>
        <begin position="555"/>
        <end position="581"/>
    </location>
</feature>
<evidence type="ECO:0000313" key="11">
    <source>
        <dbReference type="EMBL" id="EDP42281.1"/>
    </source>
</evidence>
<dbReference type="PROSITE" id="PS50195">
    <property type="entry name" value="PX"/>
    <property type="match status" value="1"/>
</dbReference>
<dbReference type="STRING" id="425265.A8Q9P7"/>
<keyword evidence="6" id="KW-0072">Autophagy</keyword>
<dbReference type="InParanoid" id="A8Q9P7"/>
<sequence>MTKSDSDVGMKLTLHDGDDSTHEQPLHEKSKIHIVDAISSTEFSKSSYMAYIISSPGHEAKRRYSEFEALREALVKLHPTLLIPPLPSKHTIIDYATKQGRAKNDPALIARRKRMLERFLQRLDVHPVLRIDMVFRRFLEARYTWHEIAHSPPLTLLPRNNLNAPPQNPADPDAPASYAYLPTPSAPLKLAAPNAHFQEAEAFTNRFQTLLSSTLEPANRRLLHRWTDIATDYADLGALLNTQSLAEASGLAHAMERTGQAVDAMYVSLSEMMREWEARVSEPVNEYTQFAAILNKCLLWRHLKHQQLEVAQDLLADKHQRLADHERDEAQAARLNMALENGGTGLISGARANRQKSIQQQSVFARAAESEDDDNDDQAEEQHHTQQDADVSPETRDPHPQQPANLDTSPWTTELAKNSLSSSPPKATPGTGSAASLFTEGRERMPAPSTQRHGLFGSFKSRFASVMDLDSDRSRQNSISRLREEVVHLQEAIELTKKDLDYVNRTIQASLDRFQRLKVQDLKQLMLDMARMHRAFCIKNRDAWRAAQNEVNHVDKSTWGNMPDAHLSANGRAAYTSPASS</sequence>
<dbReference type="InterPro" id="IPR027267">
    <property type="entry name" value="AH/BAR_dom_sf"/>
</dbReference>